<gene>
    <name evidence="1" type="ORF">SPHA_15122</name>
</gene>
<evidence type="ECO:0008006" key="3">
    <source>
        <dbReference type="Google" id="ProtNLM"/>
    </source>
</evidence>
<dbReference type="EMBL" id="CAHIKZ030000524">
    <property type="protein sequence ID" value="CAE1178288.1"/>
    <property type="molecule type" value="Genomic_DNA"/>
</dbReference>
<dbReference type="InterPro" id="IPR013761">
    <property type="entry name" value="SAM/pointed_sf"/>
</dbReference>
<keyword evidence="2" id="KW-1185">Reference proteome</keyword>
<organism evidence="1 2">
    <name type="scientific">Acanthosepion pharaonis</name>
    <name type="common">Pharaoh cuttlefish</name>
    <name type="synonym">Sepia pharaonis</name>
    <dbReference type="NCBI Taxonomy" id="158019"/>
    <lineage>
        <taxon>Eukaryota</taxon>
        <taxon>Metazoa</taxon>
        <taxon>Spiralia</taxon>
        <taxon>Lophotrochozoa</taxon>
        <taxon>Mollusca</taxon>
        <taxon>Cephalopoda</taxon>
        <taxon>Coleoidea</taxon>
        <taxon>Decapodiformes</taxon>
        <taxon>Sepiida</taxon>
        <taxon>Sepiina</taxon>
        <taxon>Sepiidae</taxon>
        <taxon>Acanthosepion</taxon>
    </lineage>
</organism>
<evidence type="ECO:0000313" key="2">
    <source>
        <dbReference type="Proteomes" id="UP000597762"/>
    </source>
</evidence>
<proteinExistence type="predicted"/>
<evidence type="ECO:0000313" key="1">
    <source>
        <dbReference type="EMBL" id="CAE1178288.1"/>
    </source>
</evidence>
<protein>
    <recommendedName>
        <fullName evidence="3">SAM domain-containing protein</fullName>
    </recommendedName>
</protein>
<name>A0A812BEB2_ACAPH</name>
<dbReference type="AlphaFoldDB" id="A0A812BEB2"/>
<dbReference type="Proteomes" id="UP000597762">
    <property type="component" value="Unassembled WGS sequence"/>
</dbReference>
<dbReference type="Gene3D" id="1.10.150.50">
    <property type="entry name" value="Transcription Factor, Ets-1"/>
    <property type="match status" value="1"/>
</dbReference>
<sequence length="185" mass="21193">MENQGLSQQLSPNNGIDNSYFPTYNHYRARRTSLEIPHEEEEMSLDGDSTFFNYHNRDNYNNTNITAETIYKSLLQRKPGGSVYSYSAASSARAKIQRSQNVRKPDRVEVPKDGNLSGLSCRDICSVLSCMNFNPSIIARIKNHRINGKSFAKLTDDDLRDLGIYNPVIQHFRNKSKRKHGIFML</sequence>
<dbReference type="OrthoDB" id="6128388at2759"/>
<dbReference type="SUPFAM" id="SSF47769">
    <property type="entry name" value="SAM/Pointed domain"/>
    <property type="match status" value="1"/>
</dbReference>
<dbReference type="CDD" id="cd09487">
    <property type="entry name" value="SAM_superfamily"/>
    <property type="match status" value="1"/>
</dbReference>
<reference evidence="1" key="1">
    <citation type="submission" date="2021-01" db="EMBL/GenBank/DDBJ databases">
        <authorList>
            <person name="Li R."/>
            <person name="Bekaert M."/>
        </authorList>
    </citation>
    <scope>NUCLEOTIDE SEQUENCE</scope>
    <source>
        <strain evidence="1">Farmed</strain>
    </source>
</reference>
<comment type="caution">
    <text evidence="1">The sequence shown here is derived from an EMBL/GenBank/DDBJ whole genome shotgun (WGS) entry which is preliminary data.</text>
</comment>
<accession>A0A812BEB2</accession>